<dbReference type="Pfam" id="PF00486">
    <property type="entry name" value="Trans_reg_C"/>
    <property type="match status" value="1"/>
</dbReference>
<dbReference type="GO" id="GO:0032993">
    <property type="term" value="C:protein-DNA complex"/>
    <property type="evidence" value="ECO:0007669"/>
    <property type="project" value="TreeGrafter"/>
</dbReference>
<keyword evidence="3" id="KW-0902">Two-component regulatory system</keyword>
<evidence type="ECO:0000256" key="4">
    <source>
        <dbReference type="ARBA" id="ARBA00023015"/>
    </source>
</evidence>
<evidence type="ECO:0000313" key="13">
    <source>
        <dbReference type="Proteomes" id="UP000824056"/>
    </source>
</evidence>
<evidence type="ECO:0000256" key="7">
    <source>
        <dbReference type="ARBA" id="ARBA00024867"/>
    </source>
</evidence>
<keyword evidence="2 8" id="KW-0597">Phosphoprotein</keyword>
<dbReference type="Gene3D" id="1.10.10.10">
    <property type="entry name" value="Winged helix-like DNA-binding domain superfamily/Winged helix DNA-binding domain"/>
    <property type="match status" value="1"/>
</dbReference>
<accession>A0A9D2FQH3</accession>
<evidence type="ECO:0000259" key="10">
    <source>
        <dbReference type="PROSITE" id="PS50110"/>
    </source>
</evidence>
<sequence>MERNRKILVVEDDRGLRSGISFSLTQEGYQVLEAENGGKGWKLFQEENPDGMILDLNLPDMDGNQLCRRIREKSRMPVLMLTARDLETDEIMGLSNGADDYMTKPFSLAVLKLRLKKLLDRGMDGEREMVLSSGSVRLNLSLMKAYKEEKELDCSMTEFKLLKCFLENKGRVLTQNQLLDLVWDCQGKYVNQNTLQVNIGRLRKKLETGEQSFRQIKTIHGIGYLWEEEP</sequence>
<dbReference type="PANTHER" id="PTHR48111:SF40">
    <property type="entry name" value="PHOSPHATE REGULON TRANSCRIPTIONAL REGULATORY PROTEIN PHOB"/>
    <property type="match status" value="1"/>
</dbReference>
<evidence type="ECO:0000313" key="12">
    <source>
        <dbReference type="EMBL" id="HIZ64645.1"/>
    </source>
</evidence>
<reference evidence="12" key="1">
    <citation type="journal article" date="2021" name="PeerJ">
        <title>Extensive microbial diversity within the chicken gut microbiome revealed by metagenomics and culture.</title>
        <authorList>
            <person name="Gilroy R."/>
            <person name="Ravi A."/>
            <person name="Getino M."/>
            <person name="Pursley I."/>
            <person name="Horton D.L."/>
            <person name="Alikhan N.F."/>
            <person name="Baker D."/>
            <person name="Gharbi K."/>
            <person name="Hall N."/>
            <person name="Watson M."/>
            <person name="Adriaenssens E.M."/>
            <person name="Foster-Nyarko E."/>
            <person name="Jarju S."/>
            <person name="Secka A."/>
            <person name="Antonio M."/>
            <person name="Oren A."/>
            <person name="Chaudhuri R.R."/>
            <person name="La Ragione R."/>
            <person name="Hildebrand F."/>
            <person name="Pallen M.J."/>
        </authorList>
    </citation>
    <scope>NUCLEOTIDE SEQUENCE</scope>
    <source>
        <strain evidence="12">1068</strain>
    </source>
</reference>
<dbReference type="AlphaFoldDB" id="A0A9D2FQH3"/>
<proteinExistence type="predicted"/>
<dbReference type="SMART" id="SM00862">
    <property type="entry name" value="Trans_reg_C"/>
    <property type="match status" value="1"/>
</dbReference>
<feature type="modified residue" description="4-aspartylphosphate" evidence="8">
    <location>
        <position position="55"/>
    </location>
</feature>
<evidence type="ECO:0000256" key="1">
    <source>
        <dbReference type="ARBA" id="ARBA00018672"/>
    </source>
</evidence>
<evidence type="ECO:0000256" key="5">
    <source>
        <dbReference type="ARBA" id="ARBA00023125"/>
    </source>
</evidence>
<feature type="domain" description="OmpR/PhoB-type" evidence="11">
    <location>
        <begin position="128"/>
        <end position="228"/>
    </location>
</feature>
<dbReference type="GO" id="GO:0000976">
    <property type="term" value="F:transcription cis-regulatory region binding"/>
    <property type="evidence" value="ECO:0007669"/>
    <property type="project" value="TreeGrafter"/>
</dbReference>
<feature type="DNA-binding region" description="OmpR/PhoB-type" evidence="9">
    <location>
        <begin position="128"/>
        <end position="228"/>
    </location>
</feature>
<protein>
    <recommendedName>
        <fullName evidence="1">Stage 0 sporulation protein A homolog</fullName>
    </recommendedName>
</protein>
<dbReference type="EMBL" id="DXBG01000038">
    <property type="protein sequence ID" value="HIZ64645.1"/>
    <property type="molecule type" value="Genomic_DNA"/>
</dbReference>
<name>A0A9D2FQH3_9FIRM</name>
<dbReference type="GO" id="GO:0000156">
    <property type="term" value="F:phosphorelay response regulator activity"/>
    <property type="evidence" value="ECO:0007669"/>
    <property type="project" value="TreeGrafter"/>
</dbReference>
<dbReference type="PANTHER" id="PTHR48111">
    <property type="entry name" value="REGULATOR OF RPOS"/>
    <property type="match status" value="1"/>
</dbReference>
<evidence type="ECO:0000259" key="11">
    <source>
        <dbReference type="PROSITE" id="PS51755"/>
    </source>
</evidence>
<dbReference type="Gene3D" id="6.10.250.690">
    <property type="match status" value="1"/>
</dbReference>
<keyword evidence="6" id="KW-0804">Transcription</keyword>
<dbReference type="PROSITE" id="PS51755">
    <property type="entry name" value="OMPR_PHOB"/>
    <property type="match status" value="1"/>
</dbReference>
<dbReference type="InterPro" id="IPR001867">
    <property type="entry name" value="OmpR/PhoB-type_DNA-bd"/>
</dbReference>
<evidence type="ECO:0000256" key="8">
    <source>
        <dbReference type="PROSITE-ProRule" id="PRU00169"/>
    </source>
</evidence>
<comment type="function">
    <text evidence="7">May play the central regulatory role in sporulation. It may be an element of the effector pathway responsible for the activation of sporulation genes in response to nutritional stress. Spo0A may act in concert with spo0H (a sigma factor) to control the expression of some genes that are critical to the sporulation process.</text>
</comment>
<evidence type="ECO:0000256" key="3">
    <source>
        <dbReference type="ARBA" id="ARBA00023012"/>
    </source>
</evidence>
<dbReference type="InterPro" id="IPR036388">
    <property type="entry name" value="WH-like_DNA-bd_sf"/>
</dbReference>
<evidence type="ECO:0000256" key="2">
    <source>
        <dbReference type="ARBA" id="ARBA00022553"/>
    </source>
</evidence>
<dbReference type="SMART" id="SM00448">
    <property type="entry name" value="REC"/>
    <property type="match status" value="1"/>
</dbReference>
<evidence type="ECO:0000256" key="9">
    <source>
        <dbReference type="PROSITE-ProRule" id="PRU01091"/>
    </source>
</evidence>
<dbReference type="PROSITE" id="PS50110">
    <property type="entry name" value="RESPONSE_REGULATORY"/>
    <property type="match status" value="1"/>
</dbReference>
<dbReference type="GO" id="GO:0005829">
    <property type="term" value="C:cytosol"/>
    <property type="evidence" value="ECO:0007669"/>
    <property type="project" value="TreeGrafter"/>
</dbReference>
<dbReference type="CDD" id="cd17574">
    <property type="entry name" value="REC_OmpR"/>
    <property type="match status" value="1"/>
</dbReference>
<keyword evidence="5 9" id="KW-0238">DNA-binding</keyword>
<dbReference type="SUPFAM" id="SSF46894">
    <property type="entry name" value="C-terminal effector domain of the bipartite response regulators"/>
    <property type="match status" value="1"/>
</dbReference>
<dbReference type="Pfam" id="PF00072">
    <property type="entry name" value="Response_reg"/>
    <property type="match status" value="1"/>
</dbReference>
<organism evidence="12 13">
    <name type="scientific">Candidatus Blautia pullicola</name>
    <dbReference type="NCBI Taxonomy" id="2838498"/>
    <lineage>
        <taxon>Bacteria</taxon>
        <taxon>Bacillati</taxon>
        <taxon>Bacillota</taxon>
        <taxon>Clostridia</taxon>
        <taxon>Lachnospirales</taxon>
        <taxon>Lachnospiraceae</taxon>
        <taxon>Blautia</taxon>
    </lineage>
</organism>
<dbReference type="InterPro" id="IPR011006">
    <property type="entry name" value="CheY-like_superfamily"/>
</dbReference>
<dbReference type="Proteomes" id="UP000824056">
    <property type="component" value="Unassembled WGS sequence"/>
</dbReference>
<comment type="caution">
    <text evidence="12">The sequence shown here is derived from an EMBL/GenBank/DDBJ whole genome shotgun (WGS) entry which is preliminary data.</text>
</comment>
<dbReference type="InterPro" id="IPR039420">
    <property type="entry name" value="WalR-like"/>
</dbReference>
<gene>
    <name evidence="12" type="ORF">H9809_01880</name>
</gene>
<keyword evidence="4" id="KW-0805">Transcription regulation</keyword>
<dbReference type="GO" id="GO:0006355">
    <property type="term" value="P:regulation of DNA-templated transcription"/>
    <property type="evidence" value="ECO:0007669"/>
    <property type="project" value="InterPro"/>
</dbReference>
<dbReference type="InterPro" id="IPR016032">
    <property type="entry name" value="Sig_transdc_resp-reg_C-effctor"/>
</dbReference>
<dbReference type="Gene3D" id="3.40.50.2300">
    <property type="match status" value="1"/>
</dbReference>
<dbReference type="FunFam" id="3.40.50.2300:FF:000001">
    <property type="entry name" value="DNA-binding response regulator PhoB"/>
    <property type="match status" value="1"/>
</dbReference>
<dbReference type="SUPFAM" id="SSF52172">
    <property type="entry name" value="CheY-like"/>
    <property type="match status" value="1"/>
</dbReference>
<dbReference type="CDD" id="cd00383">
    <property type="entry name" value="trans_reg_C"/>
    <property type="match status" value="1"/>
</dbReference>
<evidence type="ECO:0000256" key="6">
    <source>
        <dbReference type="ARBA" id="ARBA00023163"/>
    </source>
</evidence>
<dbReference type="InterPro" id="IPR001789">
    <property type="entry name" value="Sig_transdc_resp-reg_receiver"/>
</dbReference>
<reference evidence="12" key="2">
    <citation type="submission" date="2021-04" db="EMBL/GenBank/DDBJ databases">
        <authorList>
            <person name="Gilroy R."/>
        </authorList>
    </citation>
    <scope>NUCLEOTIDE SEQUENCE</scope>
    <source>
        <strain evidence="12">1068</strain>
    </source>
</reference>
<feature type="domain" description="Response regulatory" evidence="10">
    <location>
        <begin position="6"/>
        <end position="119"/>
    </location>
</feature>